<dbReference type="PRINTS" id="PR00421">
    <property type="entry name" value="THIOREDOXIN"/>
</dbReference>
<keyword evidence="6" id="KW-0676">Redox-active center</keyword>
<accession>A0A1H2GJI6</accession>
<name>A0A1H2GJI6_9BACT</name>
<dbReference type="Gene3D" id="3.40.30.10">
    <property type="entry name" value="Glutaredoxin"/>
    <property type="match status" value="1"/>
</dbReference>
<dbReference type="GO" id="GO:0005737">
    <property type="term" value="C:cytoplasm"/>
    <property type="evidence" value="ECO:0007669"/>
    <property type="project" value="TreeGrafter"/>
</dbReference>
<dbReference type="InterPro" id="IPR013766">
    <property type="entry name" value="Thioredoxin_domain"/>
</dbReference>
<dbReference type="EMBL" id="FNLL01000005">
    <property type="protein sequence ID" value="SDU19619.1"/>
    <property type="molecule type" value="Genomic_DNA"/>
</dbReference>
<dbReference type="NCBIfam" id="NF008229">
    <property type="entry name" value="PRK10996.1"/>
    <property type="match status" value="1"/>
</dbReference>
<dbReference type="PANTHER" id="PTHR45663:SF11">
    <property type="entry name" value="GEO12009P1"/>
    <property type="match status" value="1"/>
</dbReference>
<dbReference type="InterPro" id="IPR036249">
    <property type="entry name" value="Thioredoxin-like_sf"/>
</dbReference>
<dbReference type="SUPFAM" id="SSF52833">
    <property type="entry name" value="Thioredoxin-like"/>
    <property type="match status" value="1"/>
</dbReference>
<dbReference type="PANTHER" id="PTHR45663">
    <property type="entry name" value="GEO12009P1"/>
    <property type="match status" value="1"/>
</dbReference>
<evidence type="ECO:0000256" key="5">
    <source>
        <dbReference type="ARBA" id="ARBA00023157"/>
    </source>
</evidence>
<dbReference type="CDD" id="cd02947">
    <property type="entry name" value="TRX_family"/>
    <property type="match status" value="1"/>
</dbReference>
<protein>
    <recommendedName>
        <fullName evidence="7">Thioredoxin</fullName>
    </recommendedName>
</protein>
<dbReference type="FunFam" id="3.40.30.10:FF:000001">
    <property type="entry name" value="Thioredoxin"/>
    <property type="match status" value="1"/>
</dbReference>
<dbReference type="InterPro" id="IPR049299">
    <property type="entry name" value="Thio2_N"/>
</dbReference>
<dbReference type="AlphaFoldDB" id="A0A1H2GJI6"/>
<dbReference type="PROSITE" id="PS51352">
    <property type="entry name" value="THIOREDOXIN_2"/>
    <property type="match status" value="1"/>
</dbReference>
<dbReference type="RefSeq" id="WP_092233575.1">
    <property type="nucleotide sequence ID" value="NZ_FNLL01000005.1"/>
</dbReference>
<dbReference type="InterPro" id="IPR017937">
    <property type="entry name" value="Thioredoxin_CS"/>
</dbReference>
<sequence length="149" mass="16419">MTADKLILACSNCGAKNRVPISRIDEAPKCGKCKKFLPVESLSRPVIVMDNTFDREVMSSSLPVLVDCWAPWCGPCKAIGPIMDELAIKYRGRLKIAKLNVDENPMIGSRYSISSIPTMFLVKNGRIIDKLIGALPKEQLESQIARVLG</sequence>
<dbReference type="Pfam" id="PF21352">
    <property type="entry name" value="Zn_ribbon_Thio2"/>
    <property type="match status" value="1"/>
</dbReference>
<evidence type="ECO:0000256" key="3">
    <source>
        <dbReference type="ARBA" id="ARBA00022723"/>
    </source>
</evidence>
<evidence type="ECO:0000256" key="6">
    <source>
        <dbReference type="ARBA" id="ARBA00023284"/>
    </source>
</evidence>
<evidence type="ECO:0000259" key="8">
    <source>
        <dbReference type="PROSITE" id="PS51352"/>
    </source>
</evidence>
<evidence type="ECO:0000256" key="7">
    <source>
        <dbReference type="NCBIfam" id="TIGR01068"/>
    </source>
</evidence>
<evidence type="ECO:0000256" key="1">
    <source>
        <dbReference type="ARBA" id="ARBA00008987"/>
    </source>
</evidence>
<keyword evidence="3" id="KW-0479">Metal-binding</keyword>
<evidence type="ECO:0000313" key="9">
    <source>
        <dbReference type="EMBL" id="SDU19619.1"/>
    </source>
</evidence>
<dbReference type="GO" id="GO:0046872">
    <property type="term" value="F:metal ion binding"/>
    <property type="evidence" value="ECO:0007669"/>
    <property type="project" value="UniProtKB-KW"/>
</dbReference>
<dbReference type="InterPro" id="IPR005746">
    <property type="entry name" value="Thioredoxin"/>
</dbReference>
<keyword evidence="5" id="KW-1015">Disulfide bond</keyword>
<evidence type="ECO:0000313" key="10">
    <source>
        <dbReference type="Proteomes" id="UP000199608"/>
    </source>
</evidence>
<dbReference type="PROSITE" id="PS00194">
    <property type="entry name" value="THIOREDOXIN_1"/>
    <property type="match status" value="1"/>
</dbReference>
<evidence type="ECO:0000256" key="4">
    <source>
        <dbReference type="ARBA" id="ARBA00022982"/>
    </source>
</evidence>
<keyword evidence="2" id="KW-0813">Transport</keyword>
<comment type="similarity">
    <text evidence="1">Belongs to the thioredoxin family.</text>
</comment>
<keyword evidence="10" id="KW-1185">Reference proteome</keyword>
<dbReference type="Gene3D" id="2.30.30.380">
    <property type="entry name" value="Zn-finger domain of Sec23/24"/>
    <property type="match status" value="1"/>
</dbReference>
<gene>
    <name evidence="9" type="ORF">SAMN04487931_105232</name>
</gene>
<dbReference type="GO" id="GO:0015035">
    <property type="term" value="F:protein-disulfide reductase activity"/>
    <property type="evidence" value="ECO:0007669"/>
    <property type="project" value="UniProtKB-UniRule"/>
</dbReference>
<dbReference type="Pfam" id="PF00085">
    <property type="entry name" value="Thioredoxin"/>
    <property type="match status" value="1"/>
</dbReference>
<proteinExistence type="inferred from homology"/>
<evidence type="ECO:0000256" key="2">
    <source>
        <dbReference type="ARBA" id="ARBA00022448"/>
    </source>
</evidence>
<organism evidence="9 10">
    <name type="scientific">Desulfobacula phenolica</name>
    <dbReference type="NCBI Taxonomy" id="90732"/>
    <lineage>
        <taxon>Bacteria</taxon>
        <taxon>Pseudomonadati</taxon>
        <taxon>Thermodesulfobacteriota</taxon>
        <taxon>Desulfobacteria</taxon>
        <taxon>Desulfobacterales</taxon>
        <taxon>Desulfobacteraceae</taxon>
        <taxon>Desulfobacula</taxon>
    </lineage>
</organism>
<feature type="domain" description="Thioredoxin" evidence="8">
    <location>
        <begin position="15"/>
        <end position="149"/>
    </location>
</feature>
<keyword evidence="4" id="KW-0249">Electron transport</keyword>
<dbReference type="Proteomes" id="UP000199608">
    <property type="component" value="Unassembled WGS sequence"/>
</dbReference>
<reference evidence="10" key="1">
    <citation type="submission" date="2016-10" db="EMBL/GenBank/DDBJ databases">
        <authorList>
            <person name="Varghese N."/>
            <person name="Submissions S."/>
        </authorList>
    </citation>
    <scope>NUCLEOTIDE SEQUENCE [LARGE SCALE GENOMIC DNA]</scope>
    <source>
        <strain evidence="10">DSM 3384</strain>
    </source>
</reference>
<dbReference type="NCBIfam" id="TIGR01068">
    <property type="entry name" value="thioredoxin"/>
    <property type="match status" value="1"/>
</dbReference>